<dbReference type="EMBL" id="BSXN01000414">
    <property type="protein sequence ID" value="GME68428.1"/>
    <property type="molecule type" value="Genomic_DNA"/>
</dbReference>
<keyword evidence="4 12" id="KW-0121">Carboxypeptidase</keyword>
<evidence type="ECO:0000256" key="6">
    <source>
        <dbReference type="ARBA" id="ARBA00022729"/>
    </source>
</evidence>
<dbReference type="GO" id="GO:0004185">
    <property type="term" value="F:serine-type carboxypeptidase activity"/>
    <property type="evidence" value="ECO:0007669"/>
    <property type="project" value="UniProtKB-UniRule"/>
</dbReference>
<dbReference type="GO" id="GO:0046938">
    <property type="term" value="P:phytochelatin biosynthetic process"/>
    <property type="evidence" value="ECO:0007669"/>
    <property type="project" value="UniProtKB-ARBA"/>
</dbReference>
<keyword evidence="3" id="KW-0926">Vacuole</keyword>
<evidence type="ECO:0000256" key="2">
    <source>
        <dbReference type="ARBA" id="ARBA00009431"/>
    </source>
</evidence>
<keyword evidence="6 12" id="KW-0732">Signal</keyword>
<dbReference type="Gene3D" id="3.40.50.1820">
    <property type="entry name" value="alpha/beta hydrolase"/>
    <property type="match status" value="1"/>
</dbReference>
<keyword evidence="7 12" id="KW-0378">Hydrolase</keyword>
<dbReference type="InterPro" id="IPR001563">
    <property type="entry name" value="Peptidase_S10"/>
</dbReference>
<dbReference type="PROSITE" id="PS00560">
    <property type="entry name" value="CARBOXYPEPT_SER_HIS"/>
    <property type="match status" value="1"/>
</dbReference>
<evidence type="ECO:0000256" key="10">
    <source>
        <dbReference type="ARBA" id="ARBA00052076"/>
    </source>
</evidence>
<feature type="chain" id="PRO_5041014359" description="Carboxypeptidase" evidence="12">
    <location>
        <begin position="20"/>
        <end position="571"/>
    </location>
</feature>
<keyword evidence="8" id="KW-1015">Disulfide bond</keyword>
<evidence type="ECO:0000256" key="11">
    <source>
        <dbReference type="ARBA" id="ARBA00058662"/>
    </source>
</evidence>
<evidence type="ECO:0000256" key="8">
    <source>
        <dbReference type="ARBA" id="ARBA00023157"/>
    </source>
</evidence>
<dbReference type="SUPFAM" id="SSF53474">
    <property type="entry name" value="alpha/beta-Hydrolases"/>
    <property type="match status" value="1"/>
</dbReference>
<organism evidence="13 14">
    <name type="scientific">Candida boidinii</name>
    <name type="common">Yeast</name>
    <dbReference type="NCBI Taxonomy" id="5477"/>
    <lineage>
        <taxon>Eukaryota</taxon>
        <taxon>Fungi</taxon>
        <taxon>Dikarya</taxon>
        <taxon>Ascomycota</taxon>
        <taxon>Saccharomycotina</taxon>
        <taxon>Pichiomycetes</taxon>
        <taxon>Pichiales</taxon>
        <taxon>Pichiaceae</taxon>
        <taxon>Ogataea</taxon>
        <taxon>Ogataea/Candida clade</taxon>
    </lineage>
</organism>
<sequence length="571" mass="65399">MKLLNSIPVILLSLGLSTALPNLKYNNNEQELLNINKDSIYNNLLSKYESLSIIKNNDLNELKDLNLENLWDIIENNIDLNKINELIKSFEIKDYKKNLSPLYSNIFLNNNGKINQNQNIKKSKFDDLIQLNSYPNYDLRIKNLKNPEQLGVDAVKQYTGYFDINGDEDEDTDKHLFYWFFESRNDPVNDPIILWLNGGPGCSSMTGLFFELGPSSIFNESLELTYNPYSWNANASVIFLEQPVGVGYSYTNKASSEVSSTKIAAKDVYVFLELFFKKFPNLVKNDFHIAGESYAGHYIPNIASEILDHESERSFNLTSIMIGNGITDPLIQYDYYGPMACGKGGYEQLISDEDCDSLDNMYKTCSKLVNTCYKSQNALTCVPATLYCERMMGPFEKTGLNYYDIRTKCEVNDLCYKEMGYIDNYLNKPEVMSILGCEVEKYTGCDDDVFRRFLLTGDEMKPFQQYISKTLESNIPVLIYAGDKDYICNWLGNKAWVEALEWEGQESFNNASDLQWLSNVKDGEYAGDVKSNGLLTFLRVFNAGHMVPYNQPENSLDMVNRWIQGDFTYSE</sequence>
<comment type="caution">
    <text evidence="13">The sequence shown here is derived from an EMBL/GenBank/DDBJ whole genome shotgun (WGS) entry which is preliminary data.</text>
</comment>
<dbReference type="GO" id="GO:0000328">
    <property type="term" value="C:fungal-type vacuole lumen"/>
    <property type="evidence" value="ECO:0007669"/>
    <property type="project" value="UniProtKB-ARBA"/>
</dbReference>
<evidence type="ECO:0000256" key="9">
    <source>
        <dbReference type="ARBA" id="ARBA00023180"/>
    </source>
</evidence>
<evidence type="ECO:0000256" key="5">
    <source>
        <dbReference type="ARBA" id="ARBA00022670"/>
    </source>
</evidence>
<feature type="signal peptide" evidence="12">
    <location>
        <begin position="1"/>
        <end position="19"/>
    </location>
</feature>
<dbReference type="InterPro" id="IPR033124">
    <property type="entry name" value="Ser_caboxypep_his_AS"/>
</dbReference>
<evidence type="ECO:0000313" key="14">
    <source>
        <dbReference type="Proteomes" id="UP001165120"/>
    </source>
</evidence>
<reference evidence="13" key="1">
    <citation type="submission" date="2023-04" db="EMBL/GenBank/DDBJ databases">
        <title>Candida boidinii NBRC 10035.</title>
        <authorList>
            <person name="Ichikawa N."/>
            <person name="Sato H."/>
            <person name="Tonouchi N."/>
        </authorList>
    </citation>
    <scope>NUCLEOTIDE SEQUENCE</scope>
    <source>
        <strain evidence="13">NBRC 10035</strain>
    </source>
</reference>
<dbReference type="Gene3D" id="1.10.287.410">
    <property type="match status" value="1"/>
</dbReference>
<evidence type="ECO:0000256" key="7">
    <source>
        <dbReference type="ARBA" id="ARBA00022801"/>
    </source>
</evidence>
<dbReference type="Pfam" id="PF00450">
    <property type="entry name" value="Peptidase_S10"/>
    <property type="match status" value="1"/>
</dbReference>
<gene>
    <name evidence="13" type="ORF">Cboi02_000165200</name>
</gene>
<dbReference type="PROSITE" id="PS00131">
    <property type="entry name" value="CARBOXYPEPT_SER_SER"/>
    <property type="match status" value="1"/>
</dbReference>
<keyword evidence="5 12" id="KW-0645">Protease</keyword>
<evidence type="ECO:0000256" key="1">
    <source>
        <dbReference type="ARBA" id="ARBA00004116"/>
    </source>
</evidence>
<dbReference type="PRINTS" id="PR00724">
    <property type="entry name" value="CRBOXYPTASEC"/>
</dbReference>
<dbReference type="PANTHER" id="PTHR11802:SF113">
    <property type="entry name" value="SERINE CARBOXYPEPTIDASE CTSA-4.1"/>
    <property type="match status" value="1"/>
</dbReference>
<dbReference type="PANTHER" id="PTHR11802">
    <property type="entry name" value="SERINE PROTEASE FAMILY S10 SERINE CARBOXYPEPTIDASE"/>
    <property type="match status" value="1"/>
</dbReference>
<comment type="similarity">
    <text evidence="2 12">Belongs to the peptidase S10 family.</text>
</comment>
<comment type="subcellular location">
    <subcellularLocation>
        <location evidence="1">Vacuole</location>
    </subcellularLocation>
</comment>
<dbReference type="EC" id="3.4.16.-" evidence="12"/>
<evidence type="ECO:0000256" key="3">
    <source>
        <dbReference type="ARBA" id="ARBA00022554"/>
    </source>
</evidence>
<comment type="catalytic activity">
    <reaction evidence="10">
        <text>Release of a C-terminal amino acid with broad specificity.</text>
        <dbReference type="EC" id="3.4.16.5"/>
    </reaction>
</comment>
<protein>
    <recommendedName>
        <fullName evidence="12">Carboxypeptidase</fullName>
        <ecNumber evidence="12">3.4.16.-</ecNumber>
    </recommendedName>
</protein>
<dbReference type="InterPro" id="IPR029058">
    <property type="entry name" value="AB_hydrolase_fold"/>
</dbReference>
<keyword evidence="14" id="KW-1185">Reference proteome</keyword>
<evidence type="ECO:0000256" key="12">
    <source>
        <dbReference type="RuleBase" id="RU361156"/>
    </source>
</evidence>
<name>A0A9W6SXU1_CANBO</name>
<dbReference type="GO" id="GO:0006995">
    <property type="term" value="P:cellular response to nitrogen starvation"/>
    <property type="evidence" value="ECO:0007669"/>
    <property type="project" value="UniProtKB-ARBA"/>
</dbReference>
<evidence type="ECO:0000313" key="13">
    <source>
        <dbReference type="EMBL" id="GME68428.1"/>
    </source>
</evidence>
<comment type="function">
    <text evidence="11">Involved in degradation of small peptides.</text>
</comment>
<dbReference type="AlphaFoldDB" id="A0A9W6SXU1"/>
<evidence type="ECO:0000256" key="4">
    <source>
        <dbReference type="ARBA" id="ARBA00022645"/>
    </source>
</evidence>
<dbReference type="GO" id="GO:0031638">
    <property type="term" value="P:zymogen activation"/>
    <property type="evidence" value="ECO:0007669"/>
    <property type="project" value="UniProtKB-ARBA"/>
</dbReference>
<dbReference type="InterPro" id="IPR018202">
    <property type="entry name" value="Ser_caboxypep_ser_AS"/>
</dbReference>
<proteinExistence type="inferred from homology"/>
<dbReference type="FunFam" id="1.10.287.410:FF:000001">
    <property type="entry name" value="Carboxypeptidase Y"/>
    <property type="match status" value="1"/>
</dbReference>
<dbReference type="Proteomes" id="UP001165120">
    <property type="component" value="Unassembled WGS sequence"/>
</dbReference>
<accession>A0A9W6SXU1</accession>
<keyword evidence="9" id="KW-0325">Glycoprotein</keyword>